<feature type="compositionally biased region" description="Polar residues" evidence="2">
    <location>
        <begin position="463"/>
        <end position="474"/>
    </location>
</feature>
<sequence length="827" mass="88832">MGNSNTKESRPDHADGTADPRESGRPRNRMSRGDIGGFLGLQAPRDRGRDRQDAPFEHRETRQEREARRLEKERLARAKERERSVREEHVDGGFLVTMGTYTGTEDFSKPVVRQLQIERKLAPFWRGLNDWSDNWAEHQLVAAGRGLPIPAADAPPDPELMPRPPLPHAESSNTQSLQNLTVPMGPRTLSTASDRSGSGAGSGIPSPTTAAPPKASSIKPRAKALAAALSVGSRNASSTDLTPKEVSLPHDPFVNGQPIEVYLYKDASECPICFLSYPPYLNRTRCCDQPICSECFVQIKRSDPHLPEHHPNGETRDPNEGLNPEDPPEMLISEPSACPYCQQPEFGVTYEPPSFRRGLTYSTSTSNLASSTAMSSQSSLNSTLSPSIPQQIGRRRTHSLSATAPNVITTDRVRPDWATKLASARAHQARRAAAATALHTAAFLVGAQENRSILRPSRFGRRSNGTNTPGNEQPPSNPGETEADPNEAAPNRHADGARRTRMEELEDMMFMEAVRLSLATEEERKRKEEKALRKEAKKRQQAEKKAQKKASKDPYGGNISGASGSSLSLGLGRRRGNSGASALRVEATVQGASQVNKPEDSPGTDVENSGDQPGKGKGVDRGPEEAAVGSSSTATSLPIPTGRPRGSSHLRQMSNASSLGSSLADTPSGSYTGPGFTGPDGTASRPEGDRDTGSEPMFNFRSLAELVGVNIDDGSPHPGEGAESPSGNVKDTISRPLSQVKEEEKEGAEAEHVEKMHHEQAGAEDESSPPPGLSSESTAIETIGGTSLSPKVTITPGTPMPDEDIDSTEAKQLGHSRVSVQPSEVMH</sequence>
<dbReference type="PANTHER" id="PTHR31315:SF1">
    <property type="entry name" value="PROTEIN SIP5"/>
    <property type="match status" value="1"/>
</dbReference>
<dbReference type="OrthoDB" id="21471at2759"/>
<dbReference type="RefSeq" id="XP_018149656.1">
    <property type="nucleotide sequence ID" value="XM_018281117.1"/>
</dbReference>
<dbReference type="EMBL" id="LSBJ02000001">
    <property type="protein sequence ID" value="OAQ73573.1"/>
    <property type="molecule type" value="Genomic_DNA"/>
</dbReference>
<comment type="caution">
    <text evidence="3">The sequence shown here is derived from an EMBL/GenBank/DDBJ whole genome shotgun (WGS) entry which is preliminary data.</text>
</comment>
<feature type="compositionally biased region" description="Basic and acidic residues" evidence="2">
    <location>
        <begin position="303"/>
        <end position="319"/>
    </location>
</feature>
<evidence type="ECO:0000256" key="1">
    <source>
        <dbReference type="ARBA" id="ARBA00010402"/>
    </source>
</evidence>
<dbReference type="CDD" id="cd24139">
    <property type="entry name" value="SIP5-like"/>
    <property type="match status" value="1"/>
</dbReference>
<organism evidence="3 4">
    <name type="scientific">Pochonia chlamydosporia 170</name>
    <dbReference type="NCBI Taxonomy" id="1380566"/>
    <lineage>
        <taxon>Eukaryota</taxon>
        <taxon>Fungi</taxon>
        <taxon>Dikarya</taxon>
        <taxon>Ascomycota</taxon>
        <taxon>Pezizomycotina</taxon>
        <taxon>Sordariomycetes</taxon>
        <taxon>Hypocreomycetidae</taxon>
        <taxon>Hypocreales</taxon>
        <taxon>Clavicipitaceae</taxon>
        <taxon>Pochonia</taxon>
    </lineage>
</organism>
<dbReference type="InterPro" id="IPR039301">
    <property type="entry name" value="Sip5/DA2"/>
</dbReference>
<feature type="region of interest" description="Disordered" evidence="2">
    <location>
        <begin position="454"/>
        <end position="497"/>
    </location>
</feature>
<feature type="compositionally biased region" description="Polar residues" evidence="2">
    <location>
        <begin position="170"/>
        <end position="181"/>
    </location>
</feature>
<feature type="compositionally biased region" description="Basic and acidic residues" evidence="2">
    <location>
        <begin position="7"/>
        <end position="25"/>
    </location>
</feature>
<feature type="compositionally biased region" description="Basic and acidic residues" evidence="2">
    <location>
        <begin position="521"/>
        <end position="545"/>
    </location>
</feature>
<feature type="compositionally biased region" description="Pro residues" evidence="2">
    <location>
        <begin position="153"/>
        <end position="167"/>
    </location>
</feature>
<feature type="region of interest" description="Disordered" evidence="2">
    <location>
        <begin position="521"/>
        <end position="827"/>
    </location>
</feature>
<proteinExistence type="inferred from homology"/>
<gene>
    <name evidence="3" type="ORF">VFPPC_01259</name>
</gene>
<feature type="compositionally biased region" description="Low complexity" evidence="2">
    <location>
        <begin position="190"/>
        <end position="217"/>
    </location>
</feature>
<evidence type="ECO:0000313" key="4">
    <source>
        <dbReference type="Proteomes" id="UP000078397"/>
    </source>
</evidence>
<feature type="compositionally biased region" description="Polar residues" evidence="2">
    <location>
        <begin position="778"/>
        <end position="796"/>
    </location>
</feature>
<dbReference type="KEGG" id="pchm:VFPPC_01259"/>
<feature type="compositionally biased region" description="Polar residues" evidence="2">
    <location>
        <begin position="725"/>
        <end position="737"/>
    </location>
</feature>
<feature type="compositionally biased region" description="Low complexity" evidence="2">
    <location>
        <begin position="556"/>
        <end position="584"/>
    </location>
</feature>
<protein>
    <submittedName>
        <fullName evidence="3">C2H2 zinc finger protein</fullName>
    </submittedName>
</protein>
<feature type="region of interest" description="Disordered" evidence="2">
    <location>
        <begin position="1"/>
        <end position="69"/>
    </location>
</feature>
<feature type="region of interest" description="Disordered" evidence="2">
    <location>
        <begin position="303"/>
        <end position="329"/>
    </location>
</feature>
<reference evidence="3 4" key="1">
    <citation type="journal article" date="2016" name="PLoS Pathog.">
        <title>Biosynthesis of antibiotic leucinostatins in bio-control fungus Purpureocillium lilacinum and their inhibition on phytophthora revealed by genome mining.</title>
        <authorList>
            <person name="Wang G."/>
            <person name="Liu Z."/>
            <person name="Lin R."/>
            <person name="Li E."/>
            <person name="Mao Z."/>
            <person name="Ling J."/>
            <person name="Yang Y."/>
            <person name="Yin W.B."/>
            <person name="Xie B."/>
        </authorList>
    </citation>
    <scope>NUCLEOTIDE SEQUENCE [LARGE SCALE GENOMIC DNA]</scope>
    <source>
        <strain evidence="3">170</strain>
    </source>
</reference>
<feature type="region of interest" description="Disordered" evidence="2">
    <location>
        <begin position="150"/>
        <end position="221"/>
    </location>
</feature>
<feature type="compositionally biased region" description="Polar residues" evidence="2">
    <location>
        <begin position="649"/>
        <end position="671"/>
    </location>
</feature>
<evidence type="ECO:0000256" key="2">
    <source>
        <dbReference type="SAM" id="MobiDB-lite"/>
    </source>
</evidence>
<accession>A0A179G850</accession>
<evidence type="ECO:0000313" key="3">
    <source>
        <dbReference type="EMBL" id="OAQ73573.1"/>
    </source>
</evidence>
<feature type="compositionally biased region" description="Basic and acidic residues" evidence="2">
    <location>
        <begin position="44"/>
        <end position="69"/>
    </location>
</feature>
<feature type="compositionally biased region" description="Basic and acidic residues" evidence="2">
    <location>
        <begin position="740"/>
        <end position="761"/>
    </location>
</feature>
<feature type="compositionally biased region" description="Polar residues" evidence="2">
    <location>
        <begin position="629"/>
        <end position="638"/>
    </location>
</feature>
<comment type="similarity">
    <text evidence="1">Belongs to the SIP5 family.</text>
</comment>
<dbReference type="GeneID" id="28845111"/>
<dbReference type="GO" id="GO:0005737">
    <property type="term" value="C:cytoplasm"/>
    <property type="evidence" value="ECO:0007669"/>
    <property type="project" value="TreeGrafter"/>
</dbReference>
<dbReference type="STRING" id="1380566.A0A179G850"/>
<name>A0A179G850_METCM</name>
<feature type="compositionally biased region" description="Polar residues" evidence="2">
    <location>
        <begin position="818"/>
        <end position="827"/>
    </location>
</feature>
<dbReference type="PANTHER" id="PTHR31315">
    <property type="entry name" value="PROTEIN SIP5"/>
    <property type="match status" value="1"/>
</dbReference>
<dbReference type="AlphaFoldDB" id="A0A179G850"/>
<dbReference type="Proteomes" id="UP000078397">
    <property type="component" value="Unassembled WGS sequence"/>
</dbReference>
<keyword evidence="4" id="KW-1185">Reference proteome</keyword>